<accession>A0A2V2WUT4</accession>
<comment type="caution">
    <text evidence="4">The sequence shown here is derived from an EMBL/GenBank/DDBJ whole genome shotgun (WGS) entry which is preliminary data.</text>
</comment>
<dbReference type="SMART" id="SM00317">
    <property type="entry name" value="SET"/>
    <property type="match status" value="1"/>
</dbReference>
<dbReference type="GO" id="GO:0005634">
    <property type="term" value="C:nucleus"/>
    <property type="evidence" value="ECO:0007669"/>
    <property type="project" value="TreeGrafter"/>
</dbReference>
<dbReference type="Proteomes" id="UP000583944">
    <property type="component" value="Unassembled WGS sequence"/>
</dbReference>
<dbReference type="InterPro" id="IPR050869">
    <property type="entry name" value="H3K4_H4K5_MeTrfase"/>
</dbReference>
<dbReference type="EMBL" id="PRFC01000053">
    <property type="protein sequence ID" value="PWV12197.1"/>
    <property type="molecule type" value="Genomic_DNA"/>
</dbReference>
<evidence type="ECO:0000313" key="6">
    <source>
        <dbReference type="Proteomes" id="UP000583944"/>
    </source>
</evidence>
<dbReference type="VEuPathDB" id="TriTrypDB:BCY84_02393"/>
<dbReference type="OrthoDB" id="265717at2759"/>
<dbReference type="VEuPathDB" id="TriTrypDB:TcBrA4_0137710"/>
<dbReference type="Gene3D" id="6.10.140.2220">
    <property type="match status" value="1"/>
</dbReference>
<reference evidence="3 6" key="2">
    <citation type="journal article" date="2019" name="Genome Biol. Evol.">
        <title>Nanopore Sequencing Significantly Improves Genome Assembly of the Protozoan Parasite Trypanosoma cruzi.</title>
        <authorList>
            <person name="Diaz-Viraque F."/>
            <person name="Pita S."/>
            <person name="Greif G."/>
            <person name="de Souza R.C.M."/>
            <person name="Iraola G."/>
            <person name="Robello C."/>
        </authorList>
    </citation>
    <scope>NUCLEOTIDE SEQUENCE [LARGE SCALE GENOMIC DNA]</scope>
    <source>
        <strain evidence="3 6">Berenice</strain>
    </source>
</reference>
<dbReference type="EMBL" id="JABDHM010000010">
    <property type="protein sequence ID" value="KAF5224720.1"/>
    <property type="molecule type" value="Genomic_DNA"/>
</dbReference>
<proteinExistence type="predicted"/>
<reference evidence="4 5" key="1">
    <citation type="journal article" date="2018" name="Microb. Genom.">
        <title>Expanding an expanded genome: long-read sequencing of Trypanosoma cruzi.</title>
        <authorList>
            <person name="Berna L."/>
            <person name="Rodriguez M."/>
            <person name="Chiribao M.L."/>
            <person name="Parodi-Talice A."/>
            <person name="Pita S."/>
            <person name="Rijo G."/>
            <person name="Alvarez-Valin F."/>
            <person name="Robello C."/>
        </authorList>
    </citation>
    <scope>NUCLEOTIDE SEQUENCE [LARGE SCALE GENOMIC DNA]</scope>
    <source>
        <strain evidence="4 5">TCC</strain>
    </source>
</reference>
<dbReference type="PROSITE" id="PS50280">
    <property type="entry name" value="SET"/>
    <property type="match status" value="1"/>
</dbReference>
<dbReference type="Pfam" id="PF00856">
    <property type="entry name" value="SET"/>
    <property type="match status" value="1"/>
</dbReference>
<dbReference type="VEuPathDB" id="TriTrypDB:TcCL_ESM07701"/>
<evidence type="ECO:0000259" key="2">
    <source>
        <dbReference type="PROSITE" id="PS50280"/>
    </source>
</evidence>
<reference evidence="3" key="3">
    <citation type="submission" date="2020-04" db="EMBL/GenBank/DDBJ databases">
        <authorList>
            <person name="Diaz Viraque F."/>
        </authorList>
    </citation>
    <scope>NUCLEOTIDE SEQUENCE</scope>
    <source>
        <strain evidence="3">Berenice</strain>
    </source>
</reference>
<dbReference type="VEuPathDB" id="TriTrypDB:TcYC6_0032690"/>
<dbReference type="AlphaFoldDB" id="A0A2V2WUT4"/>
<dbReference type="VEuPathDB" id="TriTrypDB:TcG_07855"/>
<dbReference type="VEuPathDB" id="TriTrypDB:TcCLB.504151.69"/>
<dbReference type="VEuPathDB" id="TriTrypDB:C3747_53g188"/>
<dbReference type="OMA" id="EYINIVM"/>
<evidence type="ECO:0000313" key="3">
    <source>
        <dbReference type="EMBL" id="KAF5224720.1"/>
    </source>
</evidence>
<dbReference type="PANTHER" id="PTHR12197">
    <property type="entry name" value="HISTONE-LYSINE N-METHYLTRANSFERASE SMYD"/>
    <property type="match status" value="1"/>
</dbReference>
<dbReference type="InterPro" id="IPR046341">
    <property type="entry name" value="SET_dom_sf"/>
</dbReference>
<dbReference type="VEuPathDB" id="TriTrypDB:TCDM_08725"/>
<dbReference type="VEuPathDB" id="TriTrypDB:ECC02_002023"/>
<evidence type="ECO:0000313" key="4">
    <source>
        <dbReference type="EMBL" id="PWV12197.1"/>
    </source>
</evidence>
<protein>
    <recommendedName>
        <fullName evidence="2">SET domain-containing protein</fullName>
    </recommendedName>
</protein>
<dbReference type="VEuPathDB" id="TriTrypDB:C4B63_221g23"/>
<dbReference type="VEuPathDB" id="TriTrypDB:TCSYLVIO_000130"/>
<dbReference type="SUPFAM" id="SSF82199">
    <property type="entry name" value="SET domain"/>
    <property type="match status" value="1"/>
</dbReference>
<evidence type="ECO:0000313" key="5">
    <source>
        <dbReference type="Proteomes" id="UP000246078"/>
    </source>
</evidence>
<organism evidence="4 5">
    <name type="scientific">Trypanosoma cruzi</name>
    <dbReference type="NCBI Taxonomy" id="5693"/>
    <lineage>
        <taxon>Eukaryota</taxon>
        <taxon>Discoba</taxon>
        <taxon>Euglenozoa</taxon>
        <taxon>Kinetoplastea</taxon>
        <taxon>Metakinetoplastina</taxon>
        <taxon>Trypanosomatida</taxon>
        <taxon>Trypanosomatidae</taxon>
        <taxon>Trypanosoma</taxon>
        <taxon>Schizotrypanum</taxon>
    </lineage>
</organism>
<name>A0A2V2WUT4_TRYCR</name>
<feature type="domain" description="SET" evidence="2">
    <location>
        <begin position="20"/>
        <end position="348"/>
    </location>
</feature>
<dbReference type="PANTHER" id="PTHR12197:SF251">
    <property type="entry name" value="EG:BACR7C10.4 PROTEIN"/>
    <property type="match status" value="1"/>
</dbReference>
<dbReference type="VEuPathDB" id="TriTrypDB:Tc_MARK_9381"/>
<dbReference type="Gene3D" id="2.170.270.10">
    <property type="entry name" value="SET domain"/>
    <property type="match status" value="2"/>
</dbReference>
<dbReference type="Proteomes" id="UP000246078">
    <property type="component" value="Unassembled WGS sequence"/>
</dbReference>
<dbReference type="VEuPathDB" id="TriTrypDB:TcCLB.509459.70"/>
<evidence type="ECO:0000256" key="1">
    <source>
        <dbReference type="SAM" id="MobiDB-lite"/>
    </source>
</evidence>
<feature type="region of interest" description="Disordered" evidence="1">
    <location>
        <begin position="377"/>
        <end position="397"/>
    </location>
</feature>
<dbReference type="InterPro" id="IPR001214">
    <property type="entry name" value="SET_dom"/>
</dbReference>
<gene>
    <name evidence="4" type="ORF">C3747_53g188</name>
    <name evidence="3" type="ORF">ECC02_002023</name>
</gene>
<sequence length="397" mass="44549">MDPVEEAVLYLTRTFEKMLVPCRVHNTSEKGKHVIATAEIPAQSDLFEEAPIVSWPAQGYVALDIPFCSHCLRQQANSDAANTQNDSLWRTCDGCGSYFCSDNCEFSSKMAHHILCGALRQLREEEVVGSFDTDTGKRFDLTITKESLARCVAWVVARIATSIKQQQFSGEFLERHHTEHEGSISRQLFHIACAPFNRLIDAPKGTEFGDVDALSWYRTVDRLLREPCRIALLEATLPPRSENDAWALEIVDALLRHETLETFLGQMSLNSQAINGFIVQSPSGEKAFSAIPLVEWVLKGGAVYALQSAFNHSCDPNVSVSNVDGTHDITLRTLRPVKSGEELTITYIPLENTTPEQRNEKLKGYFFTCRCLRCQEENNGEGERERENEGEGRSKEN</sequence>
<dbReference type="CDD" id="cd20071">
    <property type="entry name" value="SET_SMYD"/>
    <property type="match status" value="1"/>
</dbReference>